<comment type="catalytic activity">
    <reaction evidence="7">
        <text>an N(1)-methylpseudouridine in rRNA + S-adenosyl-L-methionine = N(1)-methyl-N(3)-[(3S)-3-amino-3-carboxypropyl]pseudouridine in rRNA + S-methyl-5'-thioadenosine + H(+)</text>
        <dbReference type="Rhea" id="RHEA:63296"/>
        <dbReference type="Rhea" id="RHEA-COMP:11634"/>
        <dbReference type="Rhea" id="RHEA-COMP:16310"/>
        <dbReference type="ChEBI" id="CHEBI:15378"/>
        <dbReference type="ChEBI" id="CHEBI:17509"/>
        <dbReference type="ChEBI" id="CHEBI:59789"/>
        <dbReference type="ChEBI" id="CHEBI:74890"/>
        <dbReference type="ChEBI" id="CHEBI:146234"/>
        <dbReference type="EC" id="2.5.1.157"/>
    </reaction>
</comment>
<dbReference type="InterPro" id="IPR024324">
    <property type="entry name" value="Condensin_cplx_su1_N"/>
</dbReference>
<keyword evidence="10" id="KW-1133">Transmembrane helix</keyword>
<feature type="compositionally biased region" description="Acidic residues" evidence="9">
    <location>
        <begin position="238"/>
        <end position="248"/>
    </location>
</feature>
<dbReference type="InterPro" id="IPR007177">
    <property type="entry name" value="Tsr3_C"/>
</dbReference>
<keyword evidence="5" id="KW-0539">Nucleus</keyword>
<dbReference type="Gene3D" id="1.25.10.10">
    <property type="entry name" value="Leucine-rich Repeat Variant"/>
    <property type="match status" value="2"/>
</dbReference>
<dbReference type="InterPro" id="IPR016024">
    <property type="entry name" value="ARM-type_fold"/>
</dbReference>
<accession>A0A0J7L0X7</accession>
<evidence type="ECO:0000256" key="6">
    <source>
        <dbReference type="ARBA" id="ARBA00023306"/>
    </source>
</evidence>
<dbReference type="Pfam" id="PF04034">
    <property type="entry name" value="Ribo_biogen_C"/>
    <property type="match status" value="1"/>
</dbReference>
<evidence type="ECO:0000259" key="11">
    <source>
        <dbReference type="SMART" id="SM00568"/>
    </source>
</evidence>
<proteinExistence type="inferred from homology"/>
<keyword evidence="8" id="KW-0175">Coiled coil</keyword>
<comment type="caution">
    <text evidence="7">Lacks conserved residue(s) required for the propagation of feature annotation.</text>
</comment>
<dbReference type="GO" id="GO:0007076">
    <property type="term" value="P:mitotic chromosome condensation"/>
    <property type="evidence" value="ECO:0007669"/>
    <property type="project" value="InterPro"/>
</dbReference>
<dbReference type="Gene3D" id="2.30.29.30">
    <property type="entry name" value="Pleckstrin-homology domain (PH domain)/Phosphotyrosine-binding domain (PTB)"/>
    <property type="match status" value="1"/>
</dbReference>
<keyword evidence="6" id="KW-0131">Cell cycle</keyword>
<feature type="region of interest" description="Disordered" evidence="9">
    <location>
        <begin position="1807"/>
        <end position="1864"/>
    </location>
</feature>
<feature type="binding site" evidence="7">
    <location>
        <position position="68"/>
    </location>
    <ligand>
        <name>S-adenosyl-L-methionine</name>
        <dbReference type="ChEBI" id="CHEBI:59789"/>
    </ligand>
</feature>
<evidence type="ECO:0000256" key="7">
    <source>
        <dbReference type="HAMAP-Rule" id="MF_03146"/>
    </source>
</evidence>
<dbReference type="InterPro" id="IPR007209">
    <property type="entry name" value="RNaseL-inhib-like_metal-bd_dom"/>
</dbReference>
<dbReference type="Proteomes" id="UP000036403">
    <property type="component" value="Unassembled WGS sequence"/>
</dbReference>
<dbReference type="SMART" id="SM00568">
    <property type="entry name" value="GRAM"/>
    <property type="match status" value="1"/>
</dbReference>
<gene>
    <name evidence="12" type="ORF">RF55_3488</name>
</gene>
<feature type="compositionally biased region" description="Low complexity" evidence="9">
    <location>
        <begin position="1604"/>
        <end position="1613"/>
    </location>
</feature>
<keyword evidence="7" id="KW-0690">Ribosome biogenesis</keyword>
<dbReference type="GO" id="GO:0106388">
    <property type="term" value="F:rRNA small subunit aminocarboxypropyltransferase activity"/>
    <property type="evidence" value="ECO:0007669"/>
    <property type="project" value="UniProtKB-EC"/>
</dbReference>
<dbReference type="Pfam" id="PF02893">
    <property type="entry name" value="GRAM"/>
    <property type="match status" value="1"/>
</dbReference>
<reference evidence="12 13" key="1">
    <citation type="submission" date="2015-04" db="EMBL/GenBank/DDBJ databases">
        <title>Lasius niger genome sequencing.</title>
        <authorList>
            <person name="Konorov E.A."/>
            <person name="Nikitin M.A."/>
            <person name="Kirill M.V."/>
            <person name="Chang P."/>
        </authorList>
    </citation>
    <scope>NUCLEOTIDE SEQUENCE [LARGE SCALE GENOMIC DNA]</scope>
    <source>
        <tissue evidence="12">Whole</tissue>
    </source>
</reference>
<comment type="caution">
    <text evidence="12">The sequence shown here is derived from an EMBL/GenBank/DDBJ whole genome shotgun (WGS) entry which is preliminary data.</text>
</comment>
<evidence type="ECO:0000256" key="9">
    <source>
        <dbReference type="SAM" id="MobiDB-lite"/>
    </source>
</evidence>
<feature type="region of interest" description="Disordered" evidence="9">
    <location>
        <begin position="1537"/>
        <end position="1628"/>
    </location>
</feature>
<feature type="region of interest" description="Disordered" evidence="9">
    <location>
        <begin position="225"/>
        <end position="255"/>
    </location>
</feature>
<dbReference type="InterPro" id="IPR011989">
    <property type="entry name" value="ARM-like"/>
</dbReference>
<dbReference type="NCBIfam" id="NF002621">
    <property type="entry name" value="PRK02287.1"/>
    <property type="match status" value="1"/>
</dbReference>
<keyword evidence="7" id="KW-0949">S-adenosyl-L-methionine</keyword>
<keyword evidence="7" id="KW-0698">rRNA processing</keyword>
<dbReference type="Pfam" id="PF04068">
    <property type="entry name" value="Fer4_RLI"/>
    <property type="match status" value="1"/>
</dbReference>
<feature type="binding site" evidence="7">
    <location>
        <position position="116"/>
    </location>
    <ligand>
        <name>S-adenosyl-L-methionine</name>
        <dbReference type="ChEBI" id="CHEBI:59789"/>
    </ligand>
</feature>
<keyword evidence="4" id="KW-0226">DNA condensation</keyword>
<protein>
    <recommendedName>
        <fullName evidence="7">18S rRNA aminocarboxypropyltransferase</fullName>
        <ecNumber evidence="7">2.5.1.157</ecNumber>
    </recommendedName>
</protein>
<dbReference type="HAMAP" id="MF_01116">
    <property type="entry name" value="TSR3"/>
    <property type="match status" value="1"/>
</dbReference>
<evidence type="ECO:0000256" key="4">
    <source>
        <dbReference type="ARBA" id="ARBA00023067"/>
    </source>
</evidence>
<evidence type="ECO:0000313" key="12">
    <source>
        <dbReference type="EMBL" id="KMQ96238.1"/>
    </source>
</evidence>
<evidence type="ECO:0000256" key="5">
    <source>
        <dbReference type="ARBA" id="ARBA00023242"/>
    </source>
</evidence>
<feature type="compositionally biased region" description="Low complexity" evidence="9">
    <location>
        <begin position="1551"/>
        <end position="1562"/>
    </location>
</feature>
<feature type="compositionally biased region" description="Low complexity" evidence="9">
    <location>
        <begin position="1822"/>
        <end position="1834"/>
    </location>
</feature>
<feature type="region of interest" description="Disordered" evidence="9">
    <location>
        <begin position="1"/>
        <end position="45"/>
    </location>
</feature>
<dbReference type="EMBL" id="LBMM01001483">
    <property type="protein sequence ID" value="KMQ96238.1"/>
    <property type="molecule type" value="Genomic_DNA"/>
</dbReference>
<dbReference type="GO" id="GO:0042393">
    <property type="term" value="F:histone binding"/>
    <property type="evidence" value="ECO:0007669"/>
    <property type="project" value="TreeGrafter"/>
</dbReference>
<name>A0A0J7L0X7_LASNI</name>
<comment type="subcellular location">
    <subcellularLocation>
        <location evidence="1">Nucleus</location>
    </subcellularLocation>
</comment>
<evidence type="ECO:0000256" key="10">
    <source>
        <dbReference type="SAM" id="Phobius"/>
    </source>
</evidence>
<dbReference type="GO" id="GO:1904047">
    <property type="term" value="F:S-adenosyl-L-methionine binding"/>
    <property type="evidence" value="ECO:0007669"/>
    <property type="project" value="UniProtKB-UniRule"/>
</dbReference>
<dbReference type="Pfam" id="PF12717">
    <property type="entry name" value="Cnd1"/>
    <property type="match status" value="1"/>
</dbReference>
<keyword evidence="3" id="KW-0498">Mitosis</keyword>
<dbReference type="GO" id="GO:0051301">
    <property type="term" value="P:cell division"/>
    <property type="evidence" value="ECO:0007669"/>
    <property type="project" value="UniProtKB-KW"/>
</dbReference>
<evidence type="ECO:0000313" key="13">
    <source>
        <dbReference type="Proteomes" id="UP000036403"/>
    </source>
</evidence>
<organism evidence="12 13">
    <name type="scientific">Lasius niger</name>
    <name type="common">Black garden ant</name>
    <dbReference type="NCBI Taxonomy" id="67767"/>
    <lineage>
        <taxon>Eukaryota</taxon>
        <taxon>Metazoa</taxon>
        <taxon>Ecdysozoa</taxon>
        <taxon>Arthropoda</taxon>
        <taxon>Hexapoda</taxon>
        <taxon>Insecta</taxon>
        <taxon>Pterygota</taxon>
        <taxon>Neoptera</taxon>
        <taxon>Endopterygota</taxon>
        <taxon>Hymenoptera</taxon>
        <taxon>Apocrita</taxon>
        <taxon>Aculeata</taxon>
        <taxon>Formicoidea</taxon>
        <taxon>Formicidae</taxon>
        <taxon>Formicinae</taxon>
        <taxon>Lasius</taxon>
        <taxon>Lasius</taxon>
    </lineage>
</organism>
<feature type="coiled-coil region" evidence="8">
    <location>
        <begin position="683"/>
        <end position="710"/>
    </location>
</feature>
<evidence type="ECO:0000256" key="1">
    <source>
        <dbReference type="ARBA" id="ARBA00004123"/>
    </source>
</evidence>
<comment type="similarity">
    <text evidence="7">Belongs to the TDD superfamily. TSR3 family.</text>
</comment>
<feature type="domain" description="GRAM" evidence="11">
    <location>
        <begin position="1647"/>
        <end position="1706"/>
    </location>
</feature>
<dbReference type="InterPro" id="IPR026971">
    <property type="entry name" value="CND1/NCAPD3"/>
</dbReference>
<feature type="compositionally biased region" description="Basic and acidic residues" evidence="9">
    <location>
        <begin position="1582"/>
        <end position="1594"/>
    </location>
</feature>
<dbReference type="InterPro" id="IPR011993">
    <property type="entry name" value="PH-like_dom_sf"/>
</dbReference>
<dbReference type="PaxDb" id="67767-A0A0J7L0X7"/>
<dbReference type="PANTHER" id="PTHR14222:SF2">
    <property type="entry name" value="CONDENSIN COMPLEX SUBUNIT 1"/>
    <property type="match status" value="1"/>
</dbReference>
<dbReference type="InterPro" id="IPR032682">
    <property type="entry name" value="Cnd1_C"/>
</dbReference>
<dbReference type="STRING" id="67767.A0A0J7L0X7"/>
<keyword evidence="10" id="KW-0472">Membrane</keyword>
<feature type="binding site" evidence="7">
    <location>
        <position position="139"/>
    </location>
    <ligand>
        <name>S-adenosyl-L-methionine</name>
        <dbReference type="ChEBI" id="CHEBI:59789"/>
    </ligand>
</feature>
<keyword evidence="10" id="KW-0812">Transmembrane</keyword>
<feature type="compositionally biased region" description="Basic and acidic residues" evidence="9">
    <location>
        <begin position="11"/>
        <end position="34"/>
    </location>
</feature>
<dbReference type="GO" id="GO:0010032">
    <property type="term" value="P:meiotic chromosome condensation"/>
    <property type="evidence" value="ECO:0007669"/>
    <property type="project" value="TreeGrafter"/>
</dbReference>
<evidence type="ECO:0000256" key="2">
    <source>
        <dbReference type="ARBA" id="ARBA00022618"/>
    </source>
</evidence>
<sequence>MSGRRRKNKSKLLEKRPRHVLGKEQRYQQQRDEGLDKDDDEAESSDESSISFPVAMWDMEHCDPKKCSGRKLARHGLIKILRLGARFSGLCLTPVGDKCVCPTDREIVRDHGCAVVDCSWARLDDTPFNRMKASHPRLLPFLVAANPINYGKPCQLSCVEAIAATLIITGYPEEANLYLGKFSWGHSFLELNSELLEKYALCTNSEEIIAVQEKFLDKARQEKLDKELEPPDFPQSDTESEEEGEEKDENIASKVTKELDNIGSNEFENETNSRFEFRITLKMVKNFVIPLVADELLTSHAEQYFVEEIVPLRMIPQALDGTRSALQANGSHFILDHFDIFFSVIVHGSKVELVVCLRCFNRIHKAVEILVDDLEKIFDHSNDITEEEERKTYLCINNMLAYLFSWFVGHIDERVIKNANDVNIGKHKKGTKTDIEEEWEQSKQKALELLYRWLQIPLYKIWRPPIVENSFVMSLAQICYKILEQSKDAKQKHMRQTIFEILGTLIKKYNHGITCIVRIIQLVKLCDSLAVPIAAGIVHMTTECSCNGLIKSVMNEIGQSEIGDVESRNFYTMRNCVIGVLGVVVQKALTGEDLMDEQKEQRDECLNNLEDHILDCNAHVRSKVLQMWQRLCVNGAVPLARYGKLLAAVALRLEDKSANVRKQALQLLRTMLQSNPFAAKLTSVELSNSLETEKAKLQELQAQIASTSERGHTQRFELWTTLQPDIKATIKKIFENETEYMNDSYTLQDLLHMILFNIGTENKENIDADHAFEHVRQLLLNRKVTKAVTYLWKTCMILKEAPEMRNLSIAAKEECLFAFLLKIFIESENKSTDNEDENTIDASKSEQDNKKKEEISLRKRVINYLTNCLEFAIELEKAIPVAEKLLFSTCAGDAVESCTFLGTAFQFGVTGAASSVREALFQVFHRDQSVRNNVAVVYKNIYLDISNDKQSARQIAVTRTNRLINLLKELQPGQSPALAQLIVTWYENGELSSELLQVLWEKFSMKYPDTSPIDSRTALMIITMIAQAESNIVIDNLDVLVKIGLGPRAKDDLLFARDTCRMLLKIKQNNKDIEKSSLRYSNNQDIFQQIQILLIDTFISADENAYISFATDALNVIYHLANQPDKLIKELLLDITEKSQLMNKENNQASSVSCTVLCKLLYLVGHIAIRQMIHLDMSVYKELKRRNAVRKTQVTILERSPYSGVRSNMLIGLSDLATRFPNQVEPWSKHIYGRLRDEDVNVRRTCVRMLSNLIMREMIRVKGQVSELALCIIDEDKQIRQDTKEFFNQLAQKGNALYNIVPDILSRLADPQSNLDEKQFQETIKFKLATTERQWRDLSYCLSLLQFSGKSIRRLIESLPLLKEKIHYKPVLTALQNIIEQTKKKADANAACTELEEKIQELLETETENSEADRHLMPPPSAMSKNRKSIRQRKYKKTNDETDDENSSDDSEEDVQDAPIVQFRCRGTNVLSPRSIGEILSKLLMFDSSSYECVDANIANKSVENLLISSHEVISSINSSGLSNQNSATNLGNAASAENVQETTVGSGGDRNSPVSSPNLSPRPSPRAHSRREYSRLNSDSSTKESSRANKSDDQLSQDLLNRSSDSADLNKSSSHESKKESRGSDRSKKKSSWYNVLYPTYKSRSEDFKRIFKDVPDDERLVREILVHGRLYVSQNYVCFYANIFMWETLVSLRWKDVTSITKEKTALVIPNAILICTVTDKFFLTSFGARDKTYVMLFRVWQNALIGEPMSMAEMWQLVHACYGDELGLTSDDEDYVPPCLPTADEDKLSTRLSVDSFSEAEVATMEGSASPAMDPASMEQPAAEPQVQQPAPSIPKLEPVLDPTDLSDTTESEAEKHGSASTRIDTNVILSSMLLVAVLCLMVINGLLYYKLWGLEEAAAYTIMDLHVLKNTPKTDEDWINLLQQQESLHNVEMRKWQRVLHTAAQLLRQTEESLTELQMSIHPSATEKMFSVLQPSLKSINSHTERRSKSEM</sequence>
<dbReference type="EC" id="2.5.1.157" evidence="7"/>
<dbReference type="GO" id="GO:0000455">
    <property type="term" value="P:enzyme-directed rRNA pseudouridine synthesis"/>
    <property type="evidence" value="ECO:0007669"/>
    <property type="project" value="UniProtKB-UniRule"/>
</dbReference>
<feature type="compositionally biased region" description="Acidic residues" evidence="9">
    <location>
        <begin position="35"/>
        <end position="45"/>
    </location>
</feature>
<feature type="compositionally biased region" description="Basic residues" evidence="9">
    <location>
        <begin position="1"/>
        <end position="10"/>
    </location>
</feature>
<feature type="compositionally biased region" description="Basic residues" evidence="9">
    <location>
        <begin position="1425"/>
        <end position="1436"/>
    </location>
</feature>
<evidence type="ECO:0000256" key="3">
    <source>
        <dbReference type="ARBA" id="ARBA00022776"/>
    </source>
</evidence>
<dbReference type="SUPFAM" id="SSF48371">
    <property type="entry name" value="ARM repeat"/>
    <property type="match status" value="2"/>
</dbReference>
<dbReference type="GO" id="GO:0005634">
    <property type="term" value="C:nucleus"/>
    <property type="evidence" value="ECO:0007669"/>
    <property type="project" value="UniProtKB-SubCell"/>
</dbReference>
<evidence type="ECO:0000256" key="8">
    <source>
        <dbReference type="SAM" id="Coils"/>
    </source>
</evidence>
<dbReference type="PANTHER" id="PTHR14222">
    <property type="entry name" value="CONDENSIN"/>
    <property type="match status" value="1"/>
</dbReference>
<dbReference type="OrthoDB" id="436262at2759"/>
<dbReference type="InterPro" id="IPR004182">
    <property type="entry name" value="GRAM"/>
</dbReference>
<comment type="function">
    <text evidence="7">Aminocarboxypropyltransferase that catalyzes the aminocarboxypropyl transfer on pseudouridine in 18S rRNA. It constitutes the last step in biosynthesis of the hypermodified N1-methyl-N3-(3-amino-3-carboxypropyl) pseudouridine (m1acp3-Psi).</text>
</comment>
<feature type="compositionally biased region" description="Basic and acidic residues" evidence="9">
    <location>
        <begin position="1614"/>
        <end position="1627"/>
    </location>
</feature>
<dbReference type="CDD" id="cd13220">
    <property type="entry name" value="PH-GRAM_GRAMDC"/>
    <property type="match status" value="1"/>
</dbReference>
<dbReference type="GO" id="GO:0000779">
    <property type="term" value="C:condensed chromosome, centromeric region"/>
    <property type="evidence" value="ECO:0007669"/>
    <property type="project" value="TreeGrafter"/>
</dbReference>
<keyword evidence="2" id="KW-0132">Cell division</keyword>
<keyword evidence="13" id="KW-1185">Reference proteome</keyword>
<keyword evidence="7" id="KW-0808">Transferase</keyword>
<feature type="transmembrane region" description="Helical" evidence="10">
    <location>
        <begin position="1871"/>
        <end position="1893"/>
    </location>
</feature>
<dbReference type="InterPro" id="IPR022968">
    <property type="entry name" value="Tsr3-like"/>
</dbReference>
<feature type="compositionally biased region" description="Acidic residues" evidence="9">
    <location>
        <begin position="1441"/>
        <end position="1456"/>
    </location>
</feature>
<dbReference type="Pfam" id="PF12922">
    <property type="entry name" value="Cnd1_N"/>
    <property type="match status" value="1"/>
</dbReference>
<feature type="region of interest" description="Disordered" evidence="9">
    <location>
        <begin position="1404"/>
        <end position="1459"/>
    </location>
</feature>
<dbReference type="GO" id="GO:0000796">
    <property type="term" value="C:condensin complex"/>
    <property type="evidence" value="ECO:0007669"/>
    <property type="project" value="TreeGrafter"/>
</dbReference>